<protein>
    <submittedName>
        <fullName evidence="2">Conserved cytoplasmic membrane protein, CmpX protein</fullName>
    </submittedName>
</protein>
<reference evidence="2 3" key="1">
    <citation type="journal article" date="2015" name="Nature">
        <title>rRNA introns, odd ribosomes, and small enigmatic genomes across a large radiation of phyla.</title>
        <authorList>
            <person name="Brown C.T."/>
            <person name="Hug L.A."/>
            <person name="Thomas B.C."/>
            <person name="Sharon I."/>
            <person name="Castelle C.J."/>
            <person name="Singh A."/>
            <person name="Wilkins M.J."/>
            <person name="Williams K.H."/>
            <person name="Banfield J.F."/>
        </authorList>
    </citation>
    <scope>NUCLEOTIDE SEQUENCE [LARGE SCALE GENOMIC DNA]</scope>
</reference>
<dbReference type="PANTHER" id="PTHR30221">
    <property type="entry name" value="SMALL-CONDUCTANCE MECHANOSENSITIVE CHANNEL"/>
    <property type="match status" value="1"/>
</dbReference>
<accession>A0A0G1R4H1</accession>
<evidence type="ECO:0000256" key="1">
    <source>
        <dbReference type="SAM" id="Phobius"/>
    </source>
</evidence>
<keyword evidence="1" id="KW-0472">Membrane</keyword>
<feature type="transmembrane region" description="Helical" evidence="1">
    <location>
        <begin position="20"/>
        <end position="48"/>
    </location>
</feature>
<comment type="caution">
    <text evidence="2">The sequence shown here is derived from an EMBL/GenBank/DDBJ whole genome shotgun (WGS) entry which is preliminary data.</text>
</comment>
<dbReference type="GO" id="GO:0008381">
    <property type="term" value="F:mechanosensitive monoatomic ion channel activity"/>
    <property type="evidence" value="ECO:0007669"/>
    <property type="project" value="InterPro"/>
</dbReference>
<dbReference type="EMBL" id="LCLJ01000004">
    <property type="protein sequence ID" value="KKU15755.1"/>
    <property type="molecule type" value="Genomic_DNA"/>
</dbReference>
<keyword evidence="1" id="KW-1133">Transmembrane helix</keyword>
<dbReference type="Pfam" id="PF05552">
    <property type="entry name" value="MS_channel_1st_1"/>
    <property type="match status" value="2"/>
</dbReference>
<dbReference type="InterPro" id="IPR008910">
    <property type="entry name" value="MSC_TM_helix"/>
</dbReference>
<dbReference type="PANTHER" id="PTHR30221:SF1">
    <property type="entry name" value="SMALL-CONDUCTANCE MECHANOSENSITIVE CHANNEL"/>
    <property type="match status" value="1"/>
</dbReference>
<keyword evidence="1" id="KW-0812">Transmembrane</keyword>
<organism evidence="2 3">
    <name type="scientific">Candidatus Jorgensenbacteria bacterium GW2011_GWA2_45_9</name>
    <dbReference type="NCBI Taxonomy" id="1618663"/>
    <lineage>
        <taxon>Bacteria</taxon>
        <taxon>Candidatus Joergenseniibacteriota</taxon>
    </lineage>
</organism>
<name>A0A0G1R4H1_9BACT</name>
<gene>
    <name evidence="2" type="ORF">UX22_C0004G0076</name>
</gene>
<proteinExistence type="predicted"/>
<dbReference type="InterPro" id="IPR045275">
    <property type="entry name" value="MscS_archaea/bacteria_type"/>
</dbReference>
<dbReference type="Proteomes" id="UP000034727">
    <property type="component" value="Unassembled WGS sequence"/>
</dbReference>
<evidence type="ECO:0000313" key="3">
    <source>
        <dbReference type="Proteomes" id="UP000034727"/>
    </source>
</evidence>
<dbReference type="AlphaFoldDB" id="A0A0G1R4H1"/>
<sequence>MIQDWTSIVAGSLQNLWVGFIGAIGSIIGALIVLLIGLVVAAGLGALIERLVTIVKLDKVLSNLGLQEHFSRAGISLNSGKFFGKIVYWFFVIVFLLAASDILGFYSLSTFLKETLLYIPNVIVAVLIMLAAVVIASALKKIVHASVRGAKLHASNFLGSLTWWAVTIFGFFAALSQLGVAVAMINALVTGFVAMLALAGGIAFGLGGKDYASHLVSKLRDHVE</sequence>
<dbReference type="Gene3D" id="1.10.287.1260">
    <property type="match status" value="1"/>
</dbReference>
<feature type="transmembrane region" description="Helical" evidence="1">
    <location>
        <begin position="86"/>
        <end position="106"/>
    </location>
</feature>
<evidence type="ECO:0000313" key="2">
    <source>
        <dbReference type="EMBL" id="KKU15755.1"/>
    </source>
</evidence>
<feature type="transmembrane region" description="Helical" evidence="1">
    <location>
        <begin position="118"/>
        <end position="136"/>
    </location>
</feature>
<feature type="transmembrane region" description="Helical" evidence="1">
    <location>
        <begin position="157"/>
        <end position="175"/>
    </location>
</feature>
<feature type="transmembrane region" description="Helical" evidence="1">
    <location>
        <begin position="181"/>
        <end position="206"/>
    </location>
</feature>